<dbReference type="RefSeq" id="WP_074751667.1">
    <property type="nucleotide sequence ID" value="NZ_FOTJ01000013.1"/>
</dbReference>
<gene>
    <name evidence="2" type="ORF">SAMN05216438_11339</name>
</gene>
<protein>
    <submittedName>
        <fullName evidence="2">Virus Gp157</fullName>
    </submittedName>
</protein>
<organism evidence="2 3">
    <name type="scientific">Lactococcus garvieae</name>
    <dbReference type="NCBI Taxonomy" id="1363"/>
    <lineage>
        <taxon>Bacteria</taxon>
        <taxon>Bacillati</taxon>
        <taxon>Bacillota</taxon>
        <taxon>Bacilli</taxon>
        <taxon>Lactobacillales</taxon>
        <taxon>Streptococcaceae</taxon>
        <taxon>Lactococcus</taxon>
    </lineage>
</organism>
<evidence type="ECO:0000256" key="1">
    <source>
        <dbReference type="SAM" id="Coils"/>
    </source>
</evidence>
<sequence length="179" mass="20649">MSNTIFELKENYEFLQNMMESDPESDNLEMLKDTLESITDEFEVKAENTGYVIKNIMAKAKAKREVAKQLQSEAQLLEKRAYSLLLYIGDTMEVMKIKKIEGIVNNFKIRPSKRLEIINPYEVPIELCKVEPNKTKIAELMKAEGVEEFDYARYEKTNNIGLQGVKFSEATKKVVKHGN</sequence>
<name>A0A1I4I6G3_9LACT</name>
<accession>A0A1I4I6G3</accession>
<dbReference type="EMBL" id="FOTJ01000013">
    <property type="protein sequence ID" value="SFL49870.1"/>
    <property type="molecule type" value="Genomic_DNA"/>
</dbReference>
<feature type="coiled-coil region" evidence="1">
    <location>
        <begin position="53"/>
        <end position="80"/>
    </location>
</feature>
<evidence type="ECO:0000313" key="3">
    <source>
        <dbReference type="Proteomes" id="UP000181969"/>
    </source>
</evidence>
<evidence type="ECO:0000313" key="2">
    <source>
        <dbReference type="EMBL" id="SFL49870.1"/>
    </source>
</evidence>
<dbReference type="InterPro" id="IPR008840">
    <property type="entry name" value="Sipho_Gp157"/>
</dbReference>
<reference evidence="2 3" key="1">
    <citation type="submission" date="2016-10" db="EMBL/GenBank/DDBJ databases">
        <authorList>
            <person name="de Groot N.N."/>
        </authorList>
    </citation>
    <scope>NUCLEOTIDE SEQUENCE [LARGE SCALE GENOMIC DNA]</scope>
    <source>
        <strain evidence="2 3">M79</strain>
    </source>
</reference>
<proteinExistence type="predicted"/>
<dbReference type="Pfam" id="PF05565">
    <property type="entry name" value="Sipho_Gp157"/>
    <property type="match status" value="1"/>
</dbReference>
<dbReference type="OrthoDB" id="9938906at2"/>
<keyword evidence="1" id="KW-0175">Coiled coil</keyword>
<dbReference type="Proteomes" id="UP000181969">
    <property type="component" value="Unassembled WGS sequence"/>
</dbReference>
<dbReference type="AlphaFoldDB" id="A0A1I4I6G3"/>